<feature type="domain" description="HipA N-terminal subdomain 1" evidence="1">
    <location>
        <begin position="19"/>
        <end position="119"/>
    </location>
</feature>
<organism evidence="2 3">
    <name type="scientific">Rhabdonatronobacter sediminivivens</name>
    <dbReference type="NCBI Taxonomy" id="2743469"/>
    <lineage>
        <taxon>Bacteria</taxon>
        <taxon>Pseudomonadati</taxon>
        <taxon>Pseudomonadota</taxon>
        <taxon>Alphaproteobacteria</taxon>
        <taxon>Rhodobacterales</taxon>
        <taxon>Paracoccaceae</taxon>
        <taxon>Rhabdonatronobacter</taxon>
    </lineage>
</organism>
<evidence type="ECO:0000313" key="3">
    <source>
        <dbReference type="Proteomes" id="UP000529417"/>
    </source>
</evidence>
<dbReference type="Proteomes" id="UP000529417">
    <property type="component" value="Unassembled WGS sequence"/>
</dbReference>
<dbReference type="EMBL" id="JACBXS010000082">
    <property type="protein sequence ID" value="NYS26829.1"/>
    <property type="molecule type" value="Genomic_DNA"/>
</dbReference>
<reference evidence="2 3" key="1">
    <citation type="journal article" date="2000" name="Arch. Microbiol.">
        <title>Rhodobaca bogoriensis gen. nov. and sp. nov., an alkaliphilic purple nonsulfur bacterium from African Rift Valley soda lakes.</title>
        <authorList>
            <person name="Milford A.D."/>
            <person name="Achenbach L.A."/>
            <person name="Jung D.O."/>
            <person name="Madigan M.T."/>
        </authorList>
    </citation>
    <scope>NUCLEOTIDE SEQUENCE [LARGE SCALE GENOMIC DNA]</scope>
    <source>
        <strain evidence="2 3">2376</strain>
    </source>
</reference>
<dbReference type="Pfam" id="PF13657">
    <property type="entry name" value="Couple_hipA"/>
    <property type="match status" value="1"/>
</dbReference>
<gene>
    <name evidence="2" type="ORF">HUK65_17860</name>
</gene>
<name>A0A7Z0I2N5_9RHOB</name>
<accession>A0A7Z0I2N5</accession>
<dbReference type="AlphaFoldDB" id="A0A7Z0I2N5"/>
<evidence type="ECO:0000259" key="1">
    <source>
        <dbReference type="Pfam" id="PF13657"/>
    </source>
</evidence>
<evidence type="ECO:0000313" key="2">
    <source>
        <dbReference type="EMBL" id="NYS26829.1"/>
    </source>
</evidence>
<protein>
    <submittedName>
        <fullName evidence="2">HipA N-terminal domain-containing protein</fullName>
    </submittedName>
</protein>
<sequence>MSARRLNVALDFGEGDAHAVAQLGGDAAQRHVVAEWAQGFAVDPRPVSPPLVKRHDSLLRPRGRGFGDLPGLFGDSLPAGWGRLLIDRELAARGRTLVDVTDLDRLALVGTDGMGALIYQPADDPEPLDAIDLDWFDRLVPEVGTSVAADDLERLRAMAGGSQVA</sequence>
<proteinExistence type="predicted"/>
<dbReference type="InterPro" id="IPR017508">
    <property type="entry name" value="HipA_N1"/>
</dbReference>
<dbReference type="RefSeq" id="WP_179907620.1">
    <property type="nucleotide sequence ID" value="NZ_JACBXS010000082.1"/>
</dbReference>
<comment type="caution">
    <text evidence="2">The sequence shown here is derived from an EMBL/GenBank/DDBJ whole genome shotgun (WGS) entry which is preliminary data.</text>
</comment>
<keyword evidence="3" id="KW-1185">Reference proteome</keyword>